<dbReference type="Proteomes" id="UP000002256">
    <property type="component" value="Chromosome"/>
</dbReference>
<evidence type="ECO:0000313" key="1">
    <source>
        <dbReference type="EMBL" id="ACS56231.1"/>
    </source>
</evidence>
<sequence>MVVGVLIPNITNPVFASSLPSIRLPTGTGAAFTCIWN</sequence>
<dbReference type="AlphaFoldDB" id="C6AXU0"/>
<evidence type="ECO:0000313" key="2">
    <source>
        <dbReference type="Proteomes" id="UP000002256"/>
    </source>
</evidence>
<dbReference type="KEGG" id="rlg:Rleg_1949"/>
<proteinExistence type="predicted"/>
<gene>
    <name evidence="1" type="ordered locus">Rleg_1949</name>
</gene>
<accession>C6AXU0</accession>
<protein>
    <submittedName>
        <fullName evidence="1">Uncharacterized protein</fullName>
    </submittedName>
</protein>
<reference evidence="1 2" key="1">
    <citation type="journal article" date="2010" name="Stand. Genomic Sci.">
        <title>Complete genome sequence of Rhizobium leguminosarum bv. trifolii strain WSM1325, an effective microsymbiont of annual Mediterranean clovers.</title>
        <authorList>
            <person name="Reeve W."/>
            <person name="O'Hara G."/>
            <person name="Chain P."/>
            <person name="Ardley J."/>
            <person name="Brau L."/>
            <person name="Nandesena K."/>
            <person name="Tiwari R."/>
            <person name="Copeland A."/>
            <person name="Nolan M."/>
            <person name="Han C."/>
            <person name="Brettin T."/>
            <person name="Land M."/>
            <person name="Ovchinikova G."/>
            <person name="Ivanova N."/>
            <person name="Mavromatis K."/>
            <person name="Markowitz V."/>
            <person name="Kyrpides N."/>
            <person name="Melino V."/>
            <person name="Denton M."/>
            <person name="Yates R."/>
            <person name="Howieson J."/>
        </authorList>
    </citation>
    <scope>NUCLEOTIDE SEQUENCE [LARGE SCALE GENOMIC DNA]</scope>
    <source>
        <strain evidence="1 2">WSM1325</strain>
    </source>
</reference>
<dbReference type="HOGENOM" id="CLU_3347770_0_0_5"/>
<organism evidence="1 2">
    <name type="scientific">Rhizobium leguminosarum bv. trifolii (strain WSM1325)</name>
    <dbReference type="NCBI Taxonomy" id="395491"/>
    <lineage>
        <taxon>Bacteria</taxon>
        <taxon>Pseudomonadati</taxon>
        <taxon>Pseudomonadota</taxon>
        <taxon>Alphaproteobacteria</taxon>
        <taxon>Hyphomicrobiales</taxon>
        <taxon>Rhizobiaceae</taxon>
        <taxon>Rhizobium/Agrobacterium group</taxon>
        <taxon>Rhizobium</taxon>
    </lineage>
</organism>
<dbReference type="EMBL" id="CP001622">
    <property type="protein sequence ID" value="ACS56231.1"/>
    <property type="molecule type" value="Genomic_DNA"/>
</dbReference>
<name>C6AXU0_RHILS</name>